<evidence type="ECO:0000256" key="2">
    <source>
        <dbReference type="ARBA" id="ARBA00022771"/>
    </source>
</evidence>
<evidence type="ECO:0000256" key="7">
    <source>
        <dbReference type="SAM" id="MobiDB-lite"/>
    </source>
</evidence>
<keyword evidence="10" id="KW-1185">Reference proteome</keyword>
<protein>
    <submittedName>
        <fullName evidence="9">ZnF GATA</fullName>
    </submittedName>
</protein>
<dbReference type="Pfam" id="PF00320">
    <property type="entry name" value="GATA"/>
    <property type="match status" value="1"/>
</dbReference>
<feature type="compositionally biased region" description="Pro residues" evidence="7">
    <location>
        <begin position="122"/>
        <end position="134"/>
    </location>
</feature>
<dbReference type="GeneID" id="55973191"/>
<dbReference type="Proteomes" id="UP000749293">
    <property type="component" value="Unassembled WGS sequence"/>
</dbReference>
<feature type="region of interest" description="Disordered" evidence="7">
    <location>
        <begin position="458"/>
        <end position="496"/>
    </location>
</feature>
<accession>A0A9P4YT63</accession>
<evidence type="ECO:0000313" key="10">
    <source>
        <dbReference type="Proteomes" id="UP000749293"/>
    </source>
</evidence>
<evidence type="ECO:0000256" key="6">
    <source>
        <dbReference type="PROSITE-ProRule" id="PRU00094"/>
    </source>
</evidence>
<feature type="compositionally biased region" description="Pro residues" evidence="7">
    <location>
        <begin position="165"/>
        <end position="177"/>
    </location>
</feature>
<feature type="compositionally biased region" description="Polar residues" evidence="7">
    <location>
        <begin position="185"/>
        <end position="195"/>
    </location>
</feature>
<dbReference type="SUPFAM" id="SSF57716">
    <property type="entry name" value="Glucocorticoid receptor-like (DNA-binding domain)"/>
    <property type="match status" value="1"/>
</dbReference>
<dbReference type="CDD" id="cd00202">
    <property type="entry name" value="ZnF_GATA"/>
    <property type="match status" value="1"/>
</dbReference>
<keyword evidence="4" id="KW-0805">Transcription regulation</keyword>
<proteinExistence type="predicted"/>
<feature type="compositionally biased region" description="Polar residues" evidence="7">
    <location>
        <begin position="102"/>
        <end position="121"/>
    </location>
</feature>
<dbReference type="PANTHER" id="PTHR47172">
    <property type="entry name" value="OS01G0976800 PROTEIN"/>
    <property type="match status" value="1"/>
</dbReference>
<dbReference type="OrthoDB" id="2162994at2759"/>
<dbReference type="AlphaFoldDB" id="A0A9P4YT63"/>
<dbReference type="InterPro" id="IPR000679">
    <property type="entry name" value="Znf_GATA"/>
</dbReference>
<dbReference type="PROSITE" id="PS00344">
    <property type="entry name" value="GATA_ZN_FINGER_1"/>
    <property type="match status" value="1"/>
</dbReference>
<feature type="compositionally biased region" description="Basic and acidic residues" evidence="7">
    <location>
        <begin position="88"/>
        <end position="101"/>
    </location>
</feature>
<evidence type="ECO:0000259" key="8">
    <source>
        <dbReference type="PROSITE" id="PS50114"/>
    </source>
</evidence>
<keyword evidence="3" id="KW-0862">Zinc</keyword>
<evidence type="ECO:0000256" key="4">
    <source>
        <dbReference type="ARBA" id="ARBA00023015"/>
    </source>
</evidence>
<keyword evidence="5" id="KW-0804">Transcription</keyword>
<dbReference type="PROSITE" id="PS50114">
    <property type="entry name" value="GATA_ZN_FINGER_2"/>
    <property type="match status" value="1"/>
</dbReference>
<feature type="region of interest" description="Disordered" evidence="7">
    <location>
        <begin position="1"/>
        <end position="376"/>
    </location>
</feature>
<evidence type="ECO:0000313" key="9">
    <source>
        <dbReference type="EMBL" id="KAF4122661.1"/>
    </source>
</evidence>
<sequence>METADPGARQSGPSANIHDRLPPPPLHHHHHPRPSDHEPIARRPQLSHPSMATATLLHPSSGYPSPANPYPSGPSGYPPPTSMISSVDPRRPLSEESDPSKRQSLPSISEVISNTKSTQYANPPPPPPPPPAIQPPSNYSSPFPTSLRSYAEADKQPQHPSPQSSHPPPSFPPAPPPQREHLPSFTDSPRSSFNGRHSLPAVADRRSSPSVKSEYPPHPYAGEPQRDHRPVNGGPSPYPPPPPQQQHPHPHPHPQQQQHQHPPPPPTSAPQAPTPYHTASLPHGQMPLPQYPASPRHGGPPHSYASPYEQRSSVSHPEEAERAAPRPPYEHSVYTTPWNYGESLGRVRTPPSRPPVADVERSSSSTDIEPSQLAQSSHTLFTFAEAYARLAQEQHGAHPIPERLPTEQEVNDMLSNSDMIRTALERVKEVVQQSIRNERAREQPPMKLPYEEQDMTMYEVGKPSCPDPKKRRGRAAPPGRCHSCNRVDTPEWRRGPDGARTLCNACGLHYAKLERKRNIRPKPDDRV</sequence>
<gene>
    <name evidence="9" type="ORF">GMORB2_6968</name>
</gene>
<name>A0A9P4YT63_9HYPO</name>
<dbReference type="GO" id="GO:0043565">
    <property type="term" value="F:sequence-specific DNA binding"/>
    <property type="evidence" value="ECO:0007669"/>
    <property type="project" value="InterPro"/>
</dbReference>
<comment type="caution">
    <text evidence="9">The sequence shown here is derived from an EMBL/GenBank/DDBJ whole genome shotgun (WGS) entry which is preliminary data.</text>
</comment>
<dbReference type="SMART" id="SM00401">
    <property type="entry name" value="ZnF_GATA"/>
    <property type="match status" value="1"/>
</dbReference>
<feature type="compositionally biased region" description="Pro residues" evidence="7">
    <location>
        <begin position="236"/>
        <end position="245"/>
    </location>
</feature>
<evidence type="ECO:0000256" key="5">
    <source>
        <dbReference type="ARBA" id="ARBA00023163"/>
    </source>
</evidence>
<feature type="compositionally biased region" description="Polar residues" evidence="7">
    <location>
        <begin position="362"/>
        <end position="376"/>
    </location>
</feature>
<feature type="compositionally biased region" description="Polar residues" evidence="7">
    <location>
        <begin position="137"/>
        <end position="148"/>
    </location>
</feature>
<feature type="compositionally biased region" description="Pro residues" evidence="7">
    <location>
        <begin position="66"/>
        <end position="81"/>
    </location>
</feature>
<dbReference type="EMBL" id="JAANYQ010000008">
    <property type="protein sequence ID" value="KAF4122661.1"/>
    <property type="molecule type" value="Genomic_DNA"/>
</dbReference>
<dbReference type="GO" id="GO:0008270">
    <property type="term" value="F:zinc ion binding"/>
    <property type="evidence" value="ECO:0007669"/>
    <property type="project" value="UniProtKB-KW"/>
</dbReference>
<feature type="domain" description="GATA-type" evidence="8">
    <location>
        <begin position="480"/>
        <end position="527"/>
    </location>
</feature>
<keyword evidence="1" id="KW-0479">Metal-binding</keyword>
<reference evidence="9" key="1">
    <citation type="submission" date="2020-03" db="EMBL/GenBank/DDBJ databases">
        <title>Site-based positive gene gene selection in Geosmithia morbida across the United States reveals a broad range of putative effectors and factors for local host and environmental adapation.</title>
        <authorList>
            <person name="Onufrak A."/>
            <person name="Murdoch R.W."/>
            <person name="Gazis R."/>
            <person name="Huff M."/>
            <person name="Staton M."/>
            <person name="Klingeman W."/>
            <person name="Hadziabdic D."/>
        </authorList>
    </citation>
    <scope>NUCLEOTIDE SEQUENCE</scope>
    <source>
        <strain evidence="9">1262</strain>
    </source>
</reference>
<dbReference type="Gene3D" id="3.30.50.10">
    <property type="entry name" value="Erythroid Transcription Factor GATA-1, subunit A"/>
    <property type="match status" value="1"/>
</dbReference>
<dbReference type="PANTHER" id="PTHR47172:SF24">
    <property type="entry name" value="GATA ZINC FINGER DOMAIN-CONTAINING PROTEIN 14-RELATED"/>
    <property type="match status" value="1"/>
</dbReference>
<evidence type="ECO:0000256" key="3">
    <source>
        <dbReference type="ARBA" id="ARBA00022833"/>
    </source>
</evidence>
<dbReference type="GO" id="GO:0006355">
    <property type="term" value="P:regulation of DNA-templated transcription"/>
    <property type="evidence" value="ECO:0007669"/>
    <property type="project" value="InterPro"/>
</dbReference>
<evidence type="ECO:0000256" key="1">
    <source>
        <dbReference type="ARBA" id="ARBA00022723"/>
    </source>
</evidence>
<keyword evidence="2 6" id="KW-0863">Zinc-finger</keyword>
<organism evidence="9 10">
    <name type="scientific">Geosmithia morbida</name>
    <dbReference type="NCBI Taxonomy" id="1094350"/>
    <lineage>
        <taxon>Eukaryota</taxon>
        <taxon>Fungi</taxon>
        <taxon>Dikarya</taxon>
        <taxon>Ascomycota</taxon>
        <taxon>Pezizomycotina</taxon>
        <taxon>Sordariomycetes</taxon>
        <taxon>Hypocreomycetidae</taxon>
        <taxon>Hypocreales</taxon>
        <taxon>Bionectriaceae</taxon>
        <taxon>Geosmithia</taxon>
    </lineage>
</organism>
<dbReference type="InterPro" id="IPR013088">
    <property type="entry name" value="Znf_NHR/GATA"/>
</dbReference>
<dbReference type="RefSeq" id="XP_035321313.1">
    <property type="nucleotide sequence ID" value="XM_035468933.1"/>
</dbReference>